<evidence type="ECO:0000313" key="1">
    <source>
        <dbReference type="EMBL" id="XCD04305.1"/>
    </source>
</evidence>
<dbReference type="GO" id="GO:0003677">
    <property type="term" value="F:DNA binding"/>
    <property type="evidence" value="ECO:0007669"/>
    <property type="project" value="InterPro"/>
</dbReference>
<name>A0AAU8AWF5_9CAUD</name>
<dbReference type="InterPro" id="IPR010982">
    <property type="entry name" value="Lambda_DNA-bd_dom_sf"/>
</dbReference>
<proteinExistence type="predicted"/>
<dbReference type="EMBL" id="PP511443">
    <property type="protein sequence ID" value="XCD04305.1"/>
    <property type="molecule type" value="Genomic_DNA"/>
</dbReference>
<sequence length="75" mass="7961">MNGVLINTNLLKSQMTLRGITGKALADAQGWSSATAYRKINGKVAFTAPEIQSCVELLSLAPDIASQIFFAGEMS</sequence>
<organism evidence="1">
    <name type="scientific">Dulem virus 37</name>
    <dbReference type="NCBI Taxonomy" id="3145755"/>
    <lineage>
        <taxon>Viruses</taxon>
        <taxon>Duplodnaviria</taxon>
        <taxon>Heunggongvirae</taxon>
        <taxon>Uroviricota</taxon>
        <taxon>Caudoviricetes</taxon>
    </lineage>
</organism>
<protein>
    <submittedName>
        <fullName evidence="1">Uncharacterized protein</fullName>
    </submittedName>
</protein>
<dbReference type="SUPFAM" id="SSF47413">
    <property type="entry name" value="lambda repressor-like DNA-binding domains"/>
    <property type="match status" value="1"/>
</dbReference>
<accession>A0AAU8AWF5</accession>
<reference evidence="1" key="1">
    <citation type="submission" date="2024-03" db="EMBL/GenBank/DDBJ databases">
        <title>Diverse circular DNA viruses in blood, oral, and fecal samples of captive lemurs.</title>
        <authorList>
            <person name="Paietta E.N."/>
            <person name="Kraberger S."/>
            <person name="Lund M.C."/>
            <person name="Custer J.M."/>
            <person name="Vargas K.M."/>
            <person name="Ehmke E.E."/>
            <person name="Yoder A.D."/>
            <person name="Varsani A."/>
        </authorList>
    </citation>
    <scope>NUCLEOTIDE SEQUENCE</scope>
    <source>
        <strain evidence="1">Duke_22FF_208</strain>
    </source>
</reference>